<proteinExistence type="predicted"/>
<organism evidence="6 9">
    <name type="scientific">Adineta steineri</name>
    <dbReference type="NCBI Taxonomy" id="433720"/>
    <lineage>
        <taxon>Eukaryota</taxon>
        <taxon>Metazoa</taxon>
        <taxon>Spiralia</taxon>
        <taxon>Gnathifera</taxon>
        <taxon>Rotifera</taxon>
        <taxon>Eurotatoria</taxon>
        <taxon>Bdelloidea</taxon>
        <taxon>Adinetida</taxon>
        <taxon>Adinetidae</taxon>
        <taxon>Adineta</taxon>
    </lineage>
</organism>
<dbReference type="InterPro" id="IPR036844">
    <property type="entry name" value="Hint_dom_sf"/>
</dbReference>
<feature type="chain" id="PRO_5036409020" evidence="3">
    <location>
        <begin position="20"/>
        <end position="318"/>
    </location>
</feature>
<dbReference type="PROSITE" id="PS50817">
    <property type="entry name" value="INTEIN_N_TER"/>
    <property type="match status" value="1"/>
</dbReference>
<dbReference type="SUPFAM" id="SSF51294">
    <property type="entry name" value="Hedgehog/intein (Hint) domain"/>
    <property type="match status" value="1"/>
</dbReference>
<comment type="caution">
    <text evidence="6">The sequence shown here is derived from an EMBL/GenBank/DDBJ whole genome shotgun (WGS) entry which is preliminary data.</text>
</comment>
<feature type="domain" description="Hint" evidence="5">
    <location>
        <begin position="115"/>
        <end position="214"/>
    </location>
</feature>
<dbReference type="SMART" id="SM00305">
    <property type="entry name" value="HintC"/>
    <property type="match status" value="1"/>
</dbReference>
<dbReference type="SMART" id="SM00306">
    <property type="entry name" value="HintN"/>
    <property type="match status" value="1"/>
</dbReference>
<sequence>MSSIINLFIVICASIVLIARPSFEQAPCVVEEDPIQLAECAQLDVQAIIQGARGNLKLFCNLAERYMECFKTKTRNCIGGWAAEGGLTELQNLAQWCCVNPGVQEPDECPLRRNPKCFSGDGHVLMGNGETKVLRDLRPGDHVLVMNSKQQIVEDEVIMMLDSQPNRPALFYSIETVTGHRLSLTGNHFIAVGNNERFLPANQIKANDIVFIHVHGQLQPVTVRNITEEYKIGYFTPMTGQGTLIVNGMAASCYSSVISHDLAQHILAPLRWWYRFAKFFSVEQPFAYSPDNGIHWIPKVMLQITEKYLPNVLTTHNL</sequence>
<dbReference type="EMBL" id="CAJNOI010000001">
    <property type="protein sequence ID" value="CAF0722055.1"/>
    <property type="molecule type" value="Genomic_DNA"/>
</dbReference>
<gene>
    <name evidence="6" type="ORF">BJG266_LOCUS389</name>
    <name evidence="7" type="ORF">QVE165_LOCUS5908</name>
</gene>
<dbReference type="CDD" id="cd00081">
    <property type="entry name" value="Hint"/>
    <property type="match status" value="1"/>
</dbReference>
<keyword evidence="1" id="KW-0217">Developmental protein</keyword>
<keyword evidence="8" id="KW-1185">Reference proteome</keyword>
<dbReference type="GO" id="GO:0001708">
    <property type="term" value="P:cell fate specification"/>
    <property type="evidence" value="ECO:0007669"/>
    <property type="project" value="TreeGrafter"/>
</dbReference>
<dbReference type="Proteomes" id="UP000663877">
    <property type="component" value="Unassembled WGS sequence"/>
</dbReference>
<dbReference type="InterPro" id="IPR001657">
    <property type="entry name" value="Hedgehog"/>
</dbReference>
<evidence type="ECO:0000313" key="7">
    <source>
        <dbReference type="EMBL" id="CAF0833370.1"/>
    </source>
</evidence>
<evidence type="ECO:0000313" key="9">
    <source>
        <dbReference type="Proteomes" id="UP000663877"/>
    </source>
</evidence>
<evidence type="ECO:0000256" key="1">
    <source>
        <dbReference type="ARBA" id="ARBA00022473"/>
    </source>
</evidence>
<dbReference type="GO" id="GO:0016539">
    <property type="term" value="P:intein-mediated protein splicing"/>
    <property type="evidence" value="ECO:0007669"/>
    <property type="project" value="InterPro"/>
</dbReference>
<dbReference type="InterPro" id="IPR006141">
    <property type="entry name" value="Intein_N"/>
</dbReference>
<accession>A0A813MEI4</accession>
<dbReference type="Proteomes" id="UP000663832">
    <property type="component" value="Unassembled WGS sequence"/>
</dbReference>
<dbReference type="GO" id="GO:0005113">
    <property type="term" value="F:patched binding"/>
    <property type="evidence" value="ECO:0007669"/>
    <property type="project" value="TreeGrafter"/>
</dbReference>
<reference evidence="6" key="1">
    <citation type="submission" date="2021-02" db="EMBL/GenBank/DDBJ databases">
        <authorList>
            <person name="Nowell W R."/>
        </authorList>
    </citation>
    <scope>NUCLEOTIDE SEQUENCE</scope>
</reference>
<evidence type="ECO:0000313" key="8">
    <source>
        <dbReference type="Proteomes" id="UP000663832"/>
    </source>
</evidence>
<evidence type="ECO:0000259" key="4">
    <source>
        <dbReference type="SMART" id="SM00305"/>
    </source>
</evidence>
<evidence type="ECO:0000313" key="6">
    <source>
        <dbReference type="EMBL" id="CAF0722055.1"/>
    </source>
</evidence>
<dbReference type="GO" id="GO:0010468">
    <property type="term" value="P:regulation of gene expression"/>
    <property type="evidence" value="ECO:0007669"/>
    <property type="project" value="TreeGrafter"/>
</dbReference>
<dbReference type="PANTHER" id="PTHR11889:SF31">
    <property type="entry name" value="PROTEIN HEDGEHOG"/>
    <property type="match status" value="1"/>
</dbReference>
<dbReference type="GO" id="GO:0007224">
    <property type="term" value="P:smoothened signaling pathway"/>
    <property type="evidence" value="ECO:0007669"/>
    <property type="project" value="TreeGrafter"/>
</dbReference>
<dbReference type="GO" id="GO:0005509">
    <property type="term" value="F:calcium ion binding"/>
    <property type="evidence" value="ECO:0007669"/>
    <property type="project" value="TreeGrafter"/>
</dbReference>
<name>A0A813MEI4_9BILA</name>
<feature type="signal peptide" evidence="3">
    <location>
        <begin position="1"/>
        <end position="19"/>
    </location>
</feature>
<dbReference type="GO" id="GO:0005615">
    <property type="term" value="C:extracellular space"/>
    <property type="evidence" value="ECO:0007669"/>
    <property type="project" value="TreeGrafter"/>
</dbReference>
<dbReference type="Pfam" id="PF01079">
    <property type="entry name" value="Hint"/>
    <property type="match status" value="1"/>
</dbReference>
<dbReference type="Gene3D" id="2.170.16.10">
    <property type="entry name" value="Hedgehog/Intein (Hint) domain"/>
    <property type="match status" value="1"/>
</dbReference>
<evidence type="ECO:0000256" key="2">
    <source>
        <dbReference type="ARBA" id="ARBA00022729"/>
    </source>
</evidence>
<protein>
    <submittedName>
        <fullName evidence="6">Uncharacterized protein</fullName>
    </submittedName>
</protein>
<evidence type="ECO:0000259" key="5">
    <source>
        <dbReference type="SMART" id="SM00306"/>
    </source>
</evidence>
<keyword evidence="2 3" id="KW-0732">Signal</keyword>
<dbReference type="GO" id="GO:0007267">
    <property type="term" value="P:cell-cell signaling"/>
    <property type="evidence" value="ECO:0007669"/>
    <property type="project" value="InterPro"/>
</dbReference>
<dbReference type="GO" id="GO:0048731">
    <property type="term" value="P:system development"/>
    <property type="evidence" value="ECO:0007669"/>
    <property type="project" value="UniProtKB-ARBA"/>
</dbReference>
<dbReference type="InterPro" id="IPR050387">
    <property type="entry name" value="Hedgehog_Signaling"/>
</dbReference>
<dbReference type="InterPro" id="IPR003586">
    <property type="entry name" value="Hint_dom_C"/>
</dbReference>
<dbReference type="AlphaFoldDB" id="A0A813MEI4"/>
<dbReference type="PANTHER" id="PTHR11889">
    <property type="entry name" value="HEDGEHOG"/>
    <property type="match status" value="1"/>
</dbReference>
<dbReference type="PRINTS" id="PR00632">
    <property type="entry name" value="SONICHHOG"/>
</dbReference>
<dbReference type="InterPro" id="IPR001767">
    <property type="entry name" value="Hedgehog_Hint"/>
</dbReference>
<dbReference type="OrthoDB" id="5212at2759"/>
<feature type="domain" description="Hint" evidence="4">
    <location>
        <begin position="215"/>
        <end position="259"/>
    </location>
</feature>
<evidence type="ECO:0000256" key="3">
    <source>
        <dbReference type="SAM" id="SignalP"/>
    </source>
</evidence>
<dbReference type="EMBL" id="CAJNOM010000024">
    <property type="protein sequence ID" value="CAF0833370.1"/>
    <property type="molecule type" value="Genomic_DNA"/>
</dbReference>
<dbReference type="InterPro" id="IPR003587">
    <property type="entry name" value="Hint_dom_N"/>
</dbReference>
<dbReference type="GO" id="GO:0016540">
    <property type="term" value="P:protein autoprocessing"/>
    <property type="evidence" value="ECO:0007669"/>
    <property type="project" value="InterPro"/>
</dbReference>